<proteinExistence type="predicted"/>
<dbReference type="InterPro" id="IPR037460">
    <property type="entry name" value="SEST-like"/>
</dbReference>
<sequence length="193" mass="21461">MEAINSTVSIIKGLEFDMALDLVIKGALDNAIGANSPKLFVTGYAQFFNAETTQCNNVTFCIWENPTKNHTCPLLTQDLRRDMNDLTNLLNAKVSAAIQRAISNEPLDDPSYEDVDPDTCLDEAKASGDWGRLAVCYMARAKRDNPELEPEPRDDPEAQDLGSWITPNQLARIFHPKIGGHHSIAEHVVRRLN</sequence>
<reference evidence="1 2" key="2">
    <citation type="submission" date="2015-05" db="EMBL/GenBank/DDBJ databases">
        <authorList>
            <person name="Morales-Cruz A."/>
            <person name="Amrine K.C."/>
            <person name="Cantu D."/>
        </authorList>
    </citation>
    <scope>NUCLEOTIDE SEQUENCE [LARGE SCALE GENOMIC DNA]</scope>
    <source>
        <strain evidence="1">UCRPC4</strain>
    </source>
</reference>
<evidence type="ECO:0000313" key="1">
    <source>
        <dbReference type="EMBL" id="KKY18954.1"/>
    </source>
</evidence>
<accession>A0A0G2E8M6</accession>
<keyword evidence="2" id="KW-1185">Reference proteome</keyword>
<dbReference type="SUPFAM" id="SSF52266">
    <property type="entry name" value="SGNH hydrolase"/>
    <property type="match status" value="1"/>
</dbReference>
<evidence type="ECO:0000313" key="2">
    <source>
        <dbReference type="Proteomes" id="UP000053317"/>
    </source>
</evidence>
<dbReference type="AlphaFoldDB" id="A0A0G2E8M6"/>
<dbReference type="PANTHER" id="PTHR37981">
    <property type="entry name" value="LIPASE 2"/>
    <property type="match status" value="1"/>
</dbReference>
<reference evidence="1 2" key="1">
    <citation type="submission" date="2015-05" db="EMBL/GenBank/DDBJ databases">
        <title>Distinctive expansion of gene families associated with plant cell wall degradation and secondary metabolism in the genomes of grapevine trunk pathogens.</title>
        <authorList>
            <person name="Lawrence D.P."/>
            <person name="Travadon R."/>
            <person name="Rolshausen P.E."/>
            <person name="Baumgartner K."/>
        </authorList>
    </citation>
    <scope>NUCLEOTIDE SEQUENCE [LARGE SCALE GENOMIC DNA]</scope>
    <source>
        <strain evidence="1">UCRPC4</strain>
    </source>
</reference>
<comment type="caution">
    <text evidence="1">The sequence shown here is derived from an EMBL/GenBank/DDBJ whole genome shotgun (WGS) entry which is preliminary data.</text>
</comment>
<dbReference type="GO" id="GO:0006629">
    <property type="term" value="P:lipid metabolic process"/>
    <property type="evidence" value="ECO:0007669"/>
    <property type="project" value="TreeGrafter"/>
</dbReference>
<dbReference type="EMBL" id="LCWF01000111">
    <property type="protein sequence ID" value="KKY18954.1"/>
    <property type="molecule type" value="Genomic_DNA"/>
</dbReference>
<dbReference type="PANTHER" id="PTHR37981:SF1">
    <property type="entry name" value="SGNH HYDROLASE-TYPE ESTERASE DOMAIN-CONTAINING PROTEIN"/>
    <property type="match status" value="1"/>
</dbReference>
<dbReference type="GO" id="GO:0016788">
    <property type="term" value="F:hydrolase activity, acting on ester bonds"/>
    <property type="evidence" value="ECO:0007669"/>
    <property type="project" value="InterPro"/>
</dbReference>
<dbReference type="InterPro" id="IPR036514">
    <property type="entry name" value="SGNH_hydro_sf"/>
</dbReference>
<dbReference type="Gene3D" id="3.40.50.1110">
    <property type="entry name" value="SGNH hydrolase"/>
    <property type="match status" value="1"/>
</dbReference>
<dbReference type="Proteomes" id="UP000053317">
    <property type="component" value="Unassembled WGS sequence"/>
</dbReference>
<dbReference type="OrthoDB" id="1896086at2759"/>
<name>A0A0G2E8M6_PHACM</name>
<gene>
    <name evidence="1" type="ORF">UCRPC4_g04676</name>
</gene>
<organism evidence="1 2">
    <name type="scientific">Phaeomoniella chlamydospora</name>
    <name type="common">Phaeoacremonium chlamydosporum</name>
    <dbReference type="NCBI Taxonomy" id="158046"/>
    <lineage>
        <taxon>Eukaryota</taxon>
        <taxon>Fungi</taxon>
        <taxon>Dikarya</taxon>
        <taxon>Ascomycota</taxon>
        <taxon>Pezizomycotina</taxon>
        <taxon>Eurotiomycetes</taxon>
        <taxon>Chaetothyriomycetidae</taxon>
        <taxon>Phaeomoniellales</taxon>
        <taxon>Phaeomoniellaceae</taxon>
        <taxon>Phaeomoniella</taxon>
    </lineage>
</organism>
<protein>
    <submittedName>
        <fullName evidence="1">Putative esterase family protein</fullName>
    </submittedName>
</protein>